<reference evidence="1 2" key="1">
    <citation type="submission" date="2021-03" db="EMBL/GenBank/DDBJ databases">
        <authorList>
            <person name="Xin L."/>
        </authorList>
    </citation>
    <scope>NUCLEOTIDE SEQUENCE [LARGE SCALE GENOMIC DNA]</scope>
    <source>
        <strain evidence="1 2">XHU 5031</strain>
    </source>
</reference>
<evidence type="ECO:0000313" key="2">
    <source>
        <dbReference type="Proteomes" id="UP000664617"/>
    </source>
</evidence>
<evidence type="ECO:0000313" key="1">
    <source>
        <dbReference type="EMBL" id="MBO0607643.1"/>
    </source>
</evidence>
<dbReference type="Pfam" id="PF19614">
    <property type="entry name" value="DUF6119"/>
    <property type="match status" value="1"/>
</dbReference>
<dbReference type="Proteomes" id="UP000664617">
    <property type="component" value="Unassembled WGS sequence"/>
</dbReference>
<comment type="caution">
    <text evidence="1">The sequence shown here is derived from an EMBL/GenBank/DDBJ whole genome shotgun (WGS) entry which is preliminary data.</text>
</comment>
<protein>
    <submittedName>
        <fullName evidence="1">TIGR04141 family sporadically distributed protein</fullName>
    </submittedName>
</protein>
<name>A0ABS3I3S3_9MICO</name>
<sequence length="540" mass="59255">MPRQEKNATARTLYRLVDVQNLRSVIRERYVGEAFTMYDIAVGGREALLVLGAMVTEHAKWARDIEELTGQPAVVGNMTAAGALIIRRSDRGAWAVTFGMGFQLIDQALVDSSFGQRIAIRLGDPTKISSITRSAIDAGARVSRVTVPTGDGLSRFGFESFGEMVTRLVVRGRVPGLTHDGDVTVRGADALNIPLGRTAADLVADLDCIEALLATEPPEGMQVLEQLVPVRKPATRVSALDHLLAEALTAEDRDHQLALSWPFEHIGDNAPPTHFKLLSSGTGRGGASLREGLPDLDDLLAPLGRTSAPLDRLKQMRIQLFGSAEDDDPVSSAIPARKWLAFETPFDGKRYCLFDGQWFQMEDQYADQLVALTEEIFRKKFETVLPAWTAEFDEEDDYNKHLAAELGGICLDRKFVHTTAHKRGFEACDVLLRDGTLVHVKKTPKSAPASHLFAQALVSTESLAMHPQAVRQLRELVQEQGGDPTWVKDRPERVVIAMARKNPITAAGLFTFSRVTLVRAVHGIASRGIDVYVAPIALER</sequence>
<keyword evidence="2" id="KW-1185">Reference proteome</keyword>
<dbReference type="InterPro" id="IPR026487">
    <property type="entry name" value="CHP04141"/>
</dbReference>
<gene>
    <name evidence="1" type="ORF">J0911_01195</name>
</gene>
<proteinExistence type="predicted"/>
<dbReference type="EMBL" id="JAFMPK010000009">
    <property type="protein sequence ID" value="MBO0607643.1"/>
    <property type="molecule type" value="Genomic_DNA"/>
</dbReference>
<reference evidence="2" key="2">
    <citation type="submission" date="2023-07" db="EMBL/GenBank/DDBJ databases">
        <title>Myceligenerans salitolerans sp. nov., a halotolerant actinomycete isolated from a salt lake in Xinjiang, China.</title>
        <authorList>
            <person name="Guan T."/>
        </authorList>
    </citation>
    <scope>NUCLEOTIDE SEQUENCE [LARGE SCALE GENOMIC DNA]</scope>
    <source>
        <strain evidence="2">XHU 5031</strain>
    </source>
</reference>
<dbReference type="RefSeq" id="WP_207273564.1">
    <property type="nucleotide sequence ID" value="NZ_JAFMPK010000009.1"/>
</dbReference>
<accession>A0ABS3I3S3</accession>
<organism evidence="1 2">
    <name type="scientific">Myceligenerans salitolerans</name>
    <dbReference type="NCBI Taxonomy" id="1230528"/>
    <lineage>
        <taxon>Bacteria</taxon>
        <taxon>Bacillati</taxon>
        <taxon>Actinomycetota</taxon>
        <taxon>Actinomycetes</taxon>
        <taxon>Micrococcales</taxon>
        <taxon>Promicromonosporaceae</taxon>
        <taxon>Myceligenerans</taxon>
    </lineage>
</organism>
<dbReference type="NCBIfam" id="TIGR04141">
    <property type="entry name" value="TIGR04141 family sporadically distributed protein"/>
    <property type="match status" value="1"/>
</dbReference>